<gene>
    <name evidence="2" type="ORF">PanWU01x14_127630</name>
</gene>
<proteinExistence type="predicted"/>
<feature type="region of interest" description="Disordered" evidence="1">
    <location>
        <begin position="1"/>
        <end position="56"/>
    </location>
</feature>
<reference evidence="3" key="1">
    <citation type="submission" date="2016-06" db="EMBL/GenBank/DDBJ databases">
        <title>Parallel loss of symbiosis genes in relatives of nitrogen-fixing non-legume Parasponia.</title>
        <authorList>
            <person name="Van Velzen R."/>
            <person name="Holmer R."/>
            <person name="Bu F."/>
            <person name="Rutten L."/>
            <person name="Van Zeijl A."/>
            <person name="Liu W."/>
            <person name="Santuari L."/>
            <person name="Cao Q."/>
            <person name="Sharma T."/>
            <person name="Shen D."/>
            <person name="Roswanjaya Y."/>
            <person name="Wardhani T."/>
            <person name="Kalhor M.S."/>
            <person name="Jansen J."/>
            <person name="Van den Hoogen J."/>
            <person name="Gungor B."/>
            <person name="Hartog M."/>
            <person name="Hontelez J."/>
            <person name="Verver J."/>
            <person name="Yang W.-C."/>
            <person name="Schijlen E."/>
            <person name="Repin R."/>
            <person name="Schilthuizen M."/>
            <person name="Schranz E."/>
            <person name="Heidstra R."/>
            <person name="Miyata K."/>
            <person name="Fedorova E."/>
            <person name="Kohlen W."/>
            <person name="Bisseling T."/>
            <person name="Smit S."/>
            <person name="Geurts R."/>
        </authorList>
    </citation>
    <scope>NUCLEOTIDE SEQUENCE [LARGE SCALE GENOMIC DNA]</scope>
    <source>
        <strain evidence="3">cv. WU1-14</strain>
    </source>
</reference>
<protein>
    <submittedName>
        <fullName evidence="2">Uncharacterized protein</fullName>
    </submittedName>
</protein>
<comment type="caution">
    <text evidence="2">The sequence shown here is derived from an EMBL/GenBank/DDBJ whole genome shotgun (WGS) entry which is preliminary data.</text>
</comment>
<evidence type="ECO:0000313" key="3">
    <source>
        <dbReference type="Proteomes" id="UP000237105"/>
    </source>
</evidence>
<organism evidence="2 3">
    <name type="scientific">Parasponia andersonii</name>
    <name type="common">Sponia andersonii</name>
    <dbReference type="NCBI Taxonomy" id="3476"/>
    <lineage>
        <taxon>Eukaryota</taxon>
        <taxon>Viridiplantae</taxon>
        <taxon>Streptophyta</taxon>
        <taxon>Embryophyta</taxon>
        <taxon>Tracheophyta</taxon>
        <taxon>Spermatophyta</taxon>
        <taxon>Magnoliopsida</taxon>
        <taxon>eudicotyledons</taxon>
        <taxon>Gunneridae</taxon>
        <taxon>Pentapetalae</taxon>
        <taxon>rosids</taxon>
        <taxon>fabids</taxon>
        <taxon>Rosales</taxon>
        <taxon>Cannabaceae</taxon>
        <taxon>Parasponia</taxon>
    </lineage>
</organism>
<evidence type="ECO:0000256" key="1">
    <source>
        <dbReference type="SAM" id="MobiDB-lite"/>
    </source>
</evidence>
<sequence>MRGHLKPQSHNLVSQTPQRKGQRGASLVLRTTQASDAPQCRHPYGPVHHTPAQLSQ</sequence>
<dbReference type="Proteomes" id="UP000237105">
    <property type="component" value="Unassembled WGS sequence"/>
</dbReference>
<keyword evidence="3" id="KW-1185">Reference proteome</keyword>
<dbReference type="EMBL" id="JXTB01000099">
    <property type="protein sequence ID" value="PON63996.1"/>
    <property type="molecule type" value="Genomic_DNA"/>
</dbReference>
<evidence type="ECO:0000313" key="2">
    <source>
        <dbReference type="EMBL" id="PON63996.1"/>
    </source>
</evidence>
<feature type="compositionally biased region" description="Polar residues" evidence="1">
    <location>
        <begin position="8"/>
        <end position="19"/>
    </location>
</feature>
<accession>A0A2P5CSP7</accession>
<name>A0A2P5CSP7_PARAD</name>
<dbReference type="AlphaFoldDB" id="A0A2P5CSP7"/>